<keyword evidence="2" id="KW-0472">Membrane</keyword>
<dbReference type="SUPFAM" id="SSF48452">
    <property type="entry name" value="TPR-like"/>
    <property type="match status" value="1"/>
</dbReference>
<sequence>MDKATLHEKLDAYLKGSLDAAEQAEVRQLIDSDKDVADQLELVRLERELAEVMIDEKLDEMMKAWNEEASPPTAVADGSPQPNASKFPGKWAAWGFVIVVFTGFLIWSWPSGEESEALNAVTETPSSVPQLNETEPSGDTPKKTESLQPSSQETAPATGTGEQEPEATPPIANDQEAAPPAAEMQQLALAVANTTSPIAGLKIVRRGAQASEPPLAKGYRLMGEGKLDEAKSALLTVPESQERQYLNAQQYLAFIHFEKGEYEKSIPILESLTQQPYSQQAEMEWYLALAYLATENPKGLDALKQVAAQSASPKILQQAKQLLGQINRPGQN</sequence>
<protein>
    <recommendedName>
        <fullName evidence="5">Tetratricopeptide repeat protein</fullName>
    </recommendedName>
</protein>
<dbReference type="Gene3D" id="1.25.40.10">
    <property type="entry name" value="Tetratricopeptide repeat domain"/>
    <property type="match status" value="1"/>
</dbReference>
<feature type="transmembrane region" description="Helical" evidence="2">
    <location>
        <begin position="91"/>
        <end position="109"/>
    </location>
</feature>
<dbReference type="EMBL" id="VOOR01000015">
    <property type="protein sequence ID" value="TXB63516.1"/>
    <property type="molecule type" value="Genomic_DNA"/>
</dbReference>
<dbReference type="InterPro" id="IPR011990">
    <property type="entry name" value="TPR-like_helical_dom_sf"/>
</dbReference>
<proteinExistence type="predicted"/>
<gene>
    <name evidence="3" type="ORF">FRY97_09185</name>
</gene>
<comment type="caution">
    <text evidence="3">The sequence shown here is derived from an EMBL/GenBank/DDBJ whole genome shotgun (WGS) entry which is preliminary data.</text>
</comment>
<feature type="region of interest" description="Disordered" evidence="1">
    <location>
        <begin position="117"/>
        <end position="182"/>
    </location>
</feature>
<dbReference type="Proteomes" id="UP000321580">
    <property type="component" value="Unassembled WGS sequence"/>
</dbReference>
<evidence type="ECO:0000256" key="1">
    <source>
        <dbReference type="SAM" id="MobiDB-lite"/>
    </source>
</evidence>
<dbReference type="OrthoDB" id="1491446at2"/>
<dbReference type="AlphaFoldDB" id="A0A5C6RMI9"/>
<accession>A0A5C6RMI9</accession>
<evidence type="ECO:0000313" key="3">
    <source>
        <dbReference type="EMBL" id="TXB63516.1"/>
    </source>
</evidence>
<evidence type="ECO:0008006" key="5">
    <source>
        <dbReference type="Google" id="ProtNLM"/>
    </source>
</evidence>
<evidence type="ECO:0000256" key="2">
    <source>
        <dbReference type="SAM" id="Phobius"/>
    </source>
</evidence>
<reference evidence="3 4" key="1">
    <citation type="submission" date="2019-08" db="EMBL/GenBank/DDBJ databases">
        <title>Genome of Phaeodactylibacter luteus.</title>
        <authorList>
            <person name="Bowman J.P."/>
        </authorList>
    </citation>
    <scope>NUCLEOTIDE SEQUENCE [LARGE SCALE GENOMIC DNA]</scope>
    <source>
        <strain evidence="3 4">KCTC 42180</strain>
    </source>
</reference>
<dbReference type="RefSeq" id="WP_147167155.1">
    <property type="nucleotide sequence ID" value="NZ_VOOR01000015.1"/>
</dbReference>
<keyword evidence="2" id="KW-1133">Transmembrane helix</keyword>
<name>A0A5C6RMI9_9BACT</name>
<feature type="compositionally biased region" description="Polar residues" evidence="1">
    <location>
        <begin position="146"/>
        <end position="161"/>
    </location>
</feature>
<feature type="compositionally biased region" description="Polar residues" evidence="1">
    <location>
        <begin position="121"/>
        <end position="137"/>
    </location>
</feature>
<keyword evidence="2" id="KW-0812">Transmembrane</keyword>
<organism evidence="3 4">
    <name type="scientific">Phaeodactylibacter luteus</name>
    <dbReference type="NCBI Taxonomy" id="1564516"/>
    <lineage>
        <taxon>Bacteria</taxon>
        <taxon>Pseudomonadati</taxon>
        <taxon>Bacteroidota</taxon>
        <taxon>Saprospiria</taxon>
        <taxon>Saprospirales</taxon>
        <taxon>Haliscomenobacteraceae</taxon>
        <taxon>Phaeodactylibacter</taxon>
    </lineage>
</organism>
<keyword evidence="4" id="KW-1185">Reference proteome</keyword>
<evidence type="ECO:0000313" key="4">
    <source>
        <dbReference type="Proteomes" id="UP000321580"/>
    </source>
</evidence>